<protein>
    <submittedName>
        <fullName evidence="7">Threonine/homoserine/homoserine lactone efflux protein</fullName>
    </submittedName>
</protein>
<evidence type="ECO:0000313" key="8">
    <source>
        <dbReference type="Proteomes" id="UP000243719"/>
    </source>
</evidence>
<feature type="transmembrane region" description="Helical" evidence="6">
    <location>
        <begin position="81"/>
        <end position="99"/>
    </location>
</feature>
<keyword evidence="5 6" id="KW-0472">Membrane</keyword>
<name>A0A1H2PRS1_9BURK</name>
<evidence type="ECO:0000256" key="1">
    <source>
        <dbReference type="ARBA" id="ARBA00004651"/>
    </source>
</evidence>
<keyword evidence="4 6" id="KW-1133">Transmembrane helix</keyword>
<accession>A0A1H2PRS1</accession>
<evidence type="ECO:0000256" key="5">
    <source>
        <dbReference type="ARBA" id="ARBA00023136"/>
    </source>
</evidence>
<reference evidence="8" key="1">
    <citation type="submission" date="2016-09" db="EMBL/GenBank/DDBJ databases">
        <authorList>
            <person name="Varghese N."/>
            <person name="Submissions S."/>
        </authorList>
    </citation>
    <scope>NUCLEOTIDE SEQUENCE [LARGE SCALE GENOMIC DNA]</scope>
    <source>
        <strain evidence="8">JS23</strain>
    </source>
</reference>
<feature type="transmembrane region" description="Helical" evidence="6">
    <location>
        <begin position="48"/>
        <end position="69"/>
    </location>
</feature>
<keyword evidence="3 6" id="KW-0812">Transmembrane</keyword>
<gene>
    <name evidence="7" type="ORF">SAMN05216551_1095</name>
</gene>
<dbReference type="PANTHER" id="PTHR30086">
    <property type="entry name" value="ARGININE EXPORTER PROTEIN ARGO"/>
    <property type="match status" value="1"/>
</dbReference>
<dbReference type="PANTHER" id="PTHR30086:SF20">
    <property type="entry name" value="ARGININE EXPORTER PROTEIN ARGO-RELATED"/>
    <property type="match status" value="1"/>
</dbReference>
<evidence type="ECO:0000256" key="4">
    <source>
        <dbReference type="ARBA" id="ARBA00022989"/>
    </source>
</evidence>
<feature type="transmembrane region" description="Helical" evidence="6">
    <location>
        <begin position="188"/>
        <end position="205"/>
    </location>
</feature>
<organism evidence="7 8">
    <name type="scientific">Chitinasiproducens palmae</name>
    <dbReference type="NCBI Taxonomy" id="1770053"/>
    <lineage>
        <taxon>Bacteria</taxon>
        <taxon>Pseudomonadati</taxon>
        <taxon>Pseudomonadota</taxon>
        <taxon>Betaproteobacteria</taxon>
        <taxon>Burkholderiales</taxon>
        <taxon>Burkholderiaceae</taxon>
        <taxon>Chitinasiproducens</taxon>
    </lineage>
</organism>
<dbReference type="EMBL" id="FNLO01000009">
    <property type="protein sequence ID" value="SDV49632.1"/>
    <property type="molecule type" value="Genomic_DNA"/>
</dbReference>
<dbReference type="Proteomes" id="UP000243719">
    <property type="component" value="Unassembled WGS sequence"/>
</dbReference>
<evidence type="ECO:0000313" key="7">
    <source>
        <dbReference type="EMBL" id="SDV49632.1"/>
    </source>
</evidence>
<feature type="transmembrane region" description="Helical" evidence="6">
    <location>
        <begin position="150"/>
        <end position="176"/>
    </location>
</feature>
<dbReference type="GO" id="GO:0005886">
    <property type="term" value="C:plasma membrane"/>
    <property type="evidence" value="ECO:0007669"/>
    <property type="project" value="UniProtKB-SubCell"/>
</dbReference>
<feature type="transmembrane region" description="Helical" evidence="6">
    <location>
        <begin position="14"/>
        <end position="36"/>
    </location>
</feature>
<keyword evidence="2" id="KW-1003">Cell membrane</keyword>
<evidence type="ECO:0000256" key="3">
    <source>
        <dbReference type="ARBA" id="ARBA00022692"/>
    </source>
</evidence>
<dbReference type="InterPro" id="IPR001123">
    <property type="entry name" value="LeuE-type"/>
</dbReference>
<dbReference type="AlphaFoldDB" id="A0A1H2PRS1"/>
<dbReference type="GO" id="GO:0015171">
    <property type="term" value="F:amino acid transmembrane transporter activity"/>
    <property type="evidence" value="ECO:0007669"/>
    <property type="project" value="TreeGrafter"/>
</dbReference>
<feature type="transmembrane region" description="Helical" evidence="6">
    <location>
        <begin position="120"/>
        <end position="144"/>
    </location>
</feature>
<dbReference type="GO" id="GO:0033228">
    <property type="term" value="P:cysteine export across plasma membrane"/>
    <property type="evidence" value="ECO:0007669"/>
    <property type="project" value="TreeGrafter"/>
</dbReference>
<evidence type="ECO:0000256" key="2">
    <source>
        <dbReference type="ARBA" id="ARBA00022475"/>
    </source>
</evidence>
<proteinExistence type="predicted"/>
<sequence length="206" mass="21597">MHFFDSHHCLMSSVAPLVLFVTVATLSPGGATALATASGARFGFVRSLPLILGIALALALMAAVAAVGLGELLLRVPALQTVVKALGSVYLLWLAWRVIQSGAPHRKDGAQRPATMLNGLVLLALNPKSWAMTVSAAATFALLASSPQRLGLLLATVFGLAACVSLSLWCALGVVLAKWLRTDRQWRAFNIAMGLLLAGSIALTWT</sequence>
<dbReference type="Pfam" id="PF01810">
    <property type="entry name" value="LysE"/>
    <property type="match status" value="1"/>
</dbReference>
<evidence type="ECO:0000256" key="6">
    <source>
        <dbReference type="SAM" id="Phobius"/>
    </source>
</evidence>
<keyword evidence="8" id="KW-1185">Reference proteome</keyword>
<dbReference type="STRING" id="1770053.SAMN05216551_1095"/>
<comment type="subcellular location">
    <subcellularLocation>
        <location evidence="1">Cell membrane</location>
        <topology evidence="1">Multi-pass membrane protein</topology>
    </subcellularLocation>
</comment>